<evidence type="ECO:0000256" key="11">
    <source>
        <dbReference type="ARBA" id="ARBA00048781"/>
    </source>
</evidence>
<evidence type="ECO:0000256" key="7">
    <source>
        <dbReference type="ARBA" id="ARBA00023080"/>
    </source>
</evidence>
<comment type="cofactor">
    <cofactor evidence="2">
        <name>Mg(2+)</name>
        <dbReference type="ChEBI" id="CHEBI:18420"/>
    </cofactor>
</comment>
<accession>A0A485LPA1</accession>
<evidence type="ECO:0000259" key="12">
    <source>
        <dbReference type="Pfam" id="PF01931"/>
    </source>
</evidence>
<dbReference type="Gene3D" id="3.90.950.10">
    <property type="match status" value="1"/>
</dbReference>
<dbReference type="GO" id="GO:0009117">
    <property type="term" value="P:nucleotide metabolic process"/>
    <property type="evidence" value="ECO:0007669"/>
    <property type="project" value="UniProtKB-KW"/>
</dbReference>
<name>A0A485LPA1_9STRA</name>
<dbReference type="GO" id="GO:0103023">
    <property type="term" value="F:ITPase activity"/>
    <property type="evidence" value="ECO:0007669"/>
    <property type="project" value="UniProtKB-EC"/>
</dbReference>
<protein>
    <recommendedName>
        <fullName evidence="9">inosine/xanthosine triphosphatase</fullName>
        <ecNumber evidence="9">3.6.1.73</ecNumber>
    </recommendedName>
</protein>
<dbReference type="PANTHER" id="PTHR34699:SF2">
    <property type="entry name" value="NON-CANONICAL PURINE NTP PHOSPHATASE_PRRC1 DOMAIN-CONTAINING PROTEIN"/>
    <property type="match status" value="1"/>
</dbReference>
<keyword evidence="7" id="KW-0546">Nucleotide metabolism</keyword>
<dbReference type="Pfam" id="PF01931">
    <property type="entry name" value="NTPase_I-T"/>
    <property type="match status" value="1"/>
</dbReference>
<keyword evidence="3" id="KW-0479">Metal-binding</keyword>
<dbReference type="FunFam" id="3.90.950.10:FF:000002">
    <property type="entry name" value="Inosine/xanthosine triphosphatase"/>
    <property type="match status" value="1"/>
</dbReference>
<dbReference type="HAMAP" id="MF_00648">
    <property type="entry name" value="Non_canon_purine_NTPase_YjjX"/>
    <property type="match status" value="1"/>
</dbReference>
<comment type="catalytic activity">
    <reaction evidence="11">
        <text>XTP + H2O = XDP + phosphate + H(+)</text>
        <dbReference type="Rhea" id="RHEA:28406"/>
        <dbReference type="ChEBI" id="CHEBI:15377"/>
        <dbReference type="ChEBI" id="CHEBI:15378"/>
        <dbReference type="ChEBI" id="CHEBI:43474"/>
        <dbReference type="ChEBI" id="CHEBI:59884"/>
        <dbReference type="ChEBI" id="CHEBI:61314"/>
        <dbReference type="EC" id="3.6.1.73"/>
    </reaction>
</comment>
<keyword evidence="4" id="KW-0547">Nucleotide-binding</keyword>
<reference evidence="13" key="2">
    <citation type="submission" date="2019-06" db="EMBL/GenBank/DDBJ databases">
        <title>Genomics analysis of Aphanomyces spp. identifies a new class of oomycete effector associated with host adaptation.</title>
        <authorList>
            <person name="Gaulin E."/>
        </authorList>
    </citation>
    <scope>NUCLEOTIDE SEQUENCE</scope>
    <source>
        <strain evidence="13">CBS 578.67</strain>
    </source>
</reference>
<keyword evidence="5" id="KW-0378">Hydrolase</keyword>
<dbReference type="Proteomes" id="UP000332933">
    <property type="component" value="Unassembled WGS sequence"/>
</dbReference>
<evidence type="ECO:0000256" key="5">
    <source>
        <dbReference type="ARBA" id="ARBA00022801"/>
    </source>
</evidence>
<feature type="domain" description="Non-canonical purine NTP phosphatase/PRRC1" evidence="12">
    <location>
        <begin position="12"/>
        <end position="176"/>
    </location>
</feature>
<dbReference type="AlphaFoldDB" id="A0A485LPA1"/>
<dbReference type="InterPro" id="IPR050299">
    <property type="entry name" value="YjjX_NTPase"/>
</dbReference>
<dbReference type="GO" id="GO:0000166">
    <property type="term" value="F:nucleotide binding"/>
    <property type="evidence" value="ECO:0007669"/>
    <property type="project" value="UniProtKB-KW"/>
</dbReference>
<gene>
    <name evidence="14" type="primary">Aste57867_24003</name>
    <name evidence="13" type="ORF">As57867_023930</name>
    <name evidence="14" type="ORF">ASTE57867_24003</name>
</gene>
<evidence type="ECO:0000313" key="13">
    <source>
        <dbReference type="EMBL" id="KAF0683922.1"/>
    </source>
</evidence>
<evidence type="ECO:0000256" key="9">
    <source>
        <dbReference type="ARBA" id="ARBA00038901"/>
    </source>
</evidence>
<dbReference type="NCBIfam" id="TIGR00258">
    <property type="entry name" value="inosine/xanthosine triphosphatase"/>
    <property type="match status" value="1"/>
</dbReference>
<evidence type="ECO:0000256" key="4">
    <source>
        <dbReference type="ARBA" id="ARBA00022741"/>
    </source>
</evidence>
<reference evidence="14 15" key="1">
    <citation type="submission" date="2019-03" db="EMBL/GenBank/DDBJ databases">
        <authorList>
            <person name="Gaulin E."/>
            <person name="Dumas B."/>
        </authorList>
    </citation>
    <scope>NUCLEOTIDE SEQUENCE [LARGE SCALE GENOMIC DNA]</scope>
    <source>
        <strain evidence="14">CBS 568.67</strain>
    </source>
</reference>
<organism evidence="14 15">
    <name type="scientific">Aphanomyces stellatus</name>
    <dbReference type="NCBI Taxonomy" id="120398"/>
    <lineage>
        <taxon>Eukaryota</taxon>
        <taxon>Sar</taxon>
        <taxon>Stramenopiles</taxon>
        <taxon>Oomycota</taxon>
        <taxon>Saprolegniomycetes</taxon>
        <taxon>Saprolegniales</taxon>
        <taxon>Verrucalvaceae</taxon>
        <taxon>Aphanomyces</taxon>
    </lineage>
</organism>
<dbReference type="GO" id="GO:0046872">
    <property type="term" value="F:metal ion binding"/>
    <property type="evidence" value="ECO:0007669"/>
    <property type="project" value="UniProtKB-KW"/>
</dbReference>
<dbReference type="InterPro" id="IPR002786">
    <property type="entry name" value="Non_canon_purine_NTPase"/>
</dbReference>
<evidence type="ECO:0000256" key="8">
    <source>
        <dbReference type="ARBA" id="ARBA00023211"/>
    </source>
</evidence>
<dbReference type="EMBL" id="CAADRA010007364">
    <property type="protein sequence ID" value="VFU00646.1"/>
    <property type="molecule type" value="Genomic_DNA"/>
</dbReference>
<proteinExistence type="inferred from homology"/>
<dbReference type="NCBIfam" id="NF003459">
    <property type="entry name" value="PRK05074.1"/>
    <property type="match status" value="1"/>
</dbReference>
<dbReference type="SUPFAM" id="SSF52972">
    <property type="entry name" value="ITPase-like"/>
    <property type="match status" value="1"/>
</dbReference>
<dbReference type="OrthoDB" id="300709at2759"/>
<dbReference type="EC" id="3.6.1.73" evidence="9"/>
<evidence type="ECO:0000256" key="1">
    <source>
        <dbReference type="ARBA" id="ARBA00001936"/>
    </source>
</evidence>
<dbReference type="EMBL" id="VJMH01007338">
    <property type="protein sequence ID" value="KAF0683922.1"/>
    <property type="molecule type" value="Genomic_DNA"/>
</dbReference>
<sequence length="191" mass="20465">MSAPTATRIVVASKNPVKLGAARDGFEKIFPDQPCTVSGVDVPSGVNAQPMTSQETLDGAMNRVVAARTLAPDADFWMGIEGGVERCGEDAMEVFAWIVVQSADGKQGMSKTANFYLPSDVVQLVLEGLELGHADDRVFGHSNSKQKNGSVGILTGDLITRQTYYEHAVIMALIPFKNAQFHFPTPPVTLA</sequence>
<evidence type="ECO:0000256" key="6">
    <source>
        <dbReference type="ARBA" id="ARBA00022842"/>
    </source>
</evidence>
<evidence type="ECO:0000313" key="15">
    <source>
        <dbReference type="Proteomes" id="UP000332933"/>
    </source>
</evidence>
<evidence type="ECO:0000313" key="14">
    <source>
        <dbReference type="EMBL" id="VFU00646.1"/>
    </source>
</evidence>
<dbReference type="InterPro" id="IPR026533">
    <property type="entry name" value="NTPase/PRRC1"/>
</dbReference>
<keyword evidence="6" id="KW-0460">Magnesium</keyword>
<comment type="catalytic activity">
    <reaction evidence="10">
        <text>ITP + H2O = IDP + phosphate + H(+)</text>
        <dbReference type="Rhea" id="RHEA:28330"/>
        <dbReference type="ChEBI" id="CHEBI:15377"/>
        <dbReference type="ChEBI" id="CHEBI:15378"/>
        <dbReference type="ChEBI" id="CHEBI:43474"/>
        <dbReference type="ChEBI" id="CHEBI:58280"/>
        <dbReference type="ChEBI" id="CHEBI:61402"/>
        <dbReference type="EC" id="3.6.1.73"/>
    </reaction>
</comment>
<evidence type="ECO:0000256" key="3">
    <source>
        <dbReference type="ARBA" id="ARBA00022723"/>
    </source>
</evidence>
<keyword evidence="8" id="KW-0464">Manganese</keyword>
<dbReference type="PANTHER" id="PTHR34699">
    <property type="match status" value="1"/>
</dbReference>
<dbReference type="InterPro" id="IPR029001">
    <property type="entry name" value="ITPase-like_fam"/>
</dbReference>
<keyword evidence="15" id="KW-1185">Reference proteome</keyword>
<dbReference type="GO" id="GO:0006772">
    <property type="term" value="P:thiamine metabolic process"/>
    <property type="evidence" value="ECO:0007669"/>
    <property type="project" value="TreeGrafter"/>
</dbReference>
<comment type="cofactor">
    <cofactor evidence="1">
        <name>Mn(2+)</name>
        <dbReference type="ChEBI" id="CHEBI:29035"/>
    </cofactor>
</comment>
<evidence type="ECO:0000256" key="10">
    <source>
        <dbReference type="ARBA" id="ARBA00048174"/>
    </source>
</evidence>
<evidence type="ECO:0000256" key="2">
    <source>
        <dbReference type="ARBA" id="ARBA00001946"/>
    </source>
</evidence>